<feature type="region of interest" description="Disordered" evidence="1">
    <location>
        <begin position="202"/>
        <end position="239"/>
    </location>
</feature>
<feature type="region of interest" description="Disordered" evidence="1">
    <location>
        <begin position="320"/>
        <end position="364"/>
    </location>
</feature>
<evidence type="ECO:0000259" key="2">
    <source>
        <dbReference type="PROSITE" id="PS50870"/>
    </source>
</evidence>
<dbReference type="Pfam" id="PF06456">
    <property type="entry name" value="Arfaptin"/>
    <property type="match status" value="1"/>
</dbReference>
<proteinExistence type="predicted"/>
<dbReference type="PANTHER" id="PTHR12141">
    <property type="entry name" value="ARFAPTIN-RELATED"/>
    <property type="match status" value="1"/>
</dbReference>
<feature type="compositionally biased region" description="Basic and acidic residues" evidence="1">
    <location>
        <begin position="353"/>
        <end position="364"/>
    </location>
</feature>
<dbReference type="InterPro" id="IPR027267">
    <property type="entry name" value="AH/BAR_dom_sf"/>
</dbReference>
<dbReference type="PROSITE" id="PS50870">
    <property type="entry name" value="AH"/>
    <property type="match status" value="1"/>
</dbReference>
<protein>
    <submittedName>
        <fullName evidence="3">Arfaptin-1</fullName>
    </submittedName>
</protein>
<comment type="caution">
    <text evidence="3">The sequence shown here is derived from an EMBL/GenBank/DDBJ whole genome shotgun (WGS) entry which is preliminary data.</text>
</comment>
<gene>
    <name evidence="3" type="ORF">TcWFU_000635</name>
</gene>
<reference evidence="3 4" key="1">
    <citation type="journal article" date="2022" name="Front. Cell. Infect. Microbiol.">
        <title>The Genomes of Two Strains of Taenia crassiceps the Animal Model for the Study of Human Cysticercosis.</title>
        <authorList>
            <person name="Bobes R.J."/>
            <person name="Estrada K."/>
            <person name="Rios-Valencia D.G."/>
            <person name="Calderon-Gallegos A."/>
            <person name="de la Torre P."/>
            <person name="Carrero J.C."/>
            <person name="Sanchez-Flores A."/>
            <person name="Laclette J.P."/>
        </authorList>
    </citation>
    <scope>NUCLEOTIDE SEQUENCE [LARGE SCALE GENOMIC DNA]</scope>
    <source>
        <strain evidence="3">WFUcys</strain>
    </source>
</reference>
<feature type="region of interest" description="Disordered" evidence="1">
    <location>
        <begin position="1"/>
        <end position="42"/>
    </location>
</feature>
<evidence type="ECO:0000313" key="4">
    <source>
        <dbReference type="Proteomes" id="UP001651158"/>
    </source>
</evidence>
<dbReference type="Proteomes" id="UP001651158">
    <property type="component" value="Unassembled WGS sequence"/>
</dbReference>
<organism evidence="3 4">
    <name type="scientific">Taenia crassiceps</name>
    <dbReference type="NCBI Taxonomy" id="6207"/>
    <lineage>
        <taxon>Eukaryota</taxon>
        <taxon>Metazoa</taxon>
        <taxon>Spiralia</taxon>
        <taxon>Lophotrochozoa</taxon>
        <taxon>Platyhelminthes</taxon>
        <taxon>Cestoda</taxon>
        <taxon>Eucestoda</taxon>
        <taxon>Cyclophyllidea</taxon>
        <taxon>Taeniidae</taxon>
        <taxon>Taenia</taxon>
    </lineage>
</organism>
<dbReference type="SMART" id="SM01015">
    <property type="entry name" value="Arfaptin"/>
    <property type="match status" value="1"/>
</dbReference>
<sequence>MSIGSGVTVGSADSDLRNDAEANSDIVNAPTRSQKSFGNNGSLDLPGKIENFKAWSSTAMKCTKQAIEEKLGTTSPTRDPETETRIEEIKRMQAKYQEMSTAVKKMISQMNAMTGLEQSLSSQLTIAAQQQPELHSEFMQNAEIQRVIAASTSSYANALELFCDGLDTFCKKTVPDTLTTIRQLEHARLVYDAYRNDLERIGSKTGRTTAQQGNTGGDMATPTATDAAGSDLSSTLASTPTPQQELNVQQLHQKFTAGREHYLALKADADVKMKLLHENRTRVMRKHLQALQAATLSYFGNGYRDLELTLKALSERNALTNSHPQNQPASSFLEVESPSTDQEPAYFTPADGDAGHQQRDVFQE</sequence>
<feature type="compositionally biased region" description="Polar residues" evidence="1">
    <location>
        <begin position="30"/>
        <end position="42"/>
    </location>
</feature>
<dbReference type="PANTHER" id="PTHR12141:SF5">
    <property type="entry name" value="ARFAPTIN"/>
    <property type="match status" value="1"/>
</dbReference>
<feature type="domain" description="AH" evidence="2">
    <location>
        <begin position="77"/>
        <end position="311"/>
    </location>
</feature>
<dbReference type="SUPFAM" id="SSF103657">
    <property type="entry name" value="BAR/IMD domain-like"/>
    <property type="match status" value="1"/>
</dbReference>
<dbReference type="InterPro" id="IPR010504">
    <property type="entry name" value="AH_dom"/>
</dbReference>
<dbReference type="EMBL" id="JAKROA010000003">
    <property type="protein sequence ID" value="KAL5108373.1"/>
    <property type="molecule type" value="Genomic_DNA"/>
</dbReference>
<feature type="compositionally biased region" description="Polar residues" evidence="1">
    <location>
        <begin position="320"/>
        <end position="330"/>
    </location>
</feature>
<name>A0ABR4QFN0_9CEST</name>
<accession>A0ABR4QFN0</accession>
<evidence type="ECO:0000256" key="1">
    <source>
        <dbReference type="SAM" id="MobiDB-lite"/>
    </source>
</evidence>
<dbReference type="InterPro" id="IPR030798">
    <property type="entry name" value="Arfaptin_fam"/>
</dbReference>
<keyword evidence="4" id="KW-1185">Reference proteome</keyword>
<evidence type="ECO:0000313" key="3">
    <source>
        <dbReference type="EMBL" id="KAL5108373.1"/>
    </source>
</evidence>
<dbReference type="Gene3D" id="1.20.1270.60">
    <property type="entry name" value="Arfaptin homology (AH) domain/BAR domain"/>
    <property type="match status" value="1"/>
</dbReference>